<feature type="compositionally biased region" description="Basic and acidic residues" evidence="1">
    <location>
        <begin position="122"/>
        <end position="142"/>
    </location>
</feature>
<dbReference type="HOGENOM" id="CLU_735441_0_0_4"/>
<dbReference type="Pfam" id="PF02643">
    <property type="entry name" value="DUF192"/>
    <property type="match status" value="1"/>
</dbReference>
<dbReference type="eggNOG" id="COG1430">
    <property type="taxonomic scope" value="Bacteria"/>
</dbReference>
<evidence type="ECO:0000256" key="1">
    <source>
        <dbReference type="SAM" id="MobiDB-lite"/>
    </source>
</evidence>
<dbReference type="PANTHER" id="PTHR37953:SF1">
    <property type="entry name" value="UPF0127 PROTEIN MJ1496"/>
    <property type="match status" value="1"/>
</dbReference>
<dbReference type="PANTHER" id="PTHR37953">
    <property type="entry name" value="UPF0127 PROTEIN MJ1496"/>
    <property type="match status" value="1"/>
</dbReference>
<evidence type="ECO:0000313" key="2">
    <source>
        <dbReference type="EMBL" id="AEG68262.1"/>
    </source>
</evidence>
<dbReference type="PATRIC" id="fig|1031711.3.peg.943"/>
<sequence>MPHHGGVVIAAGALAVHRFRLRRACRAAQSAAAGQPGSAPLRSRPVPHCAHARMARARPVVRLFPHRRAAQRGRAPDLHAQRHVPYAARRGGLLCHALDRSGAVVSGRPALRRRAGPLPGQRQRERRTDEPPARHGAGPDRRRDRRHRCLPAHADRCALRGADAGPGCGQGPLGARPGARRADRRSGTPRRQHAVTTSAAGHRAAALTAAGRVPIMERFVGYLVCPMTTLSRLLAGLSLAVAATGALAQTPTGPNTGLPIVDLTIGMYKVHTEVAATQQARETGLMFRPSMPDTAGMLFVFDESARHCFWMKNTDLPLSIAFIDDNGVITDIAEMKPQTEDNHCPTRPGLYALEMNKGWFTRKGIKVGTKVGSLPR</sequence>
<proteinExistence type="predicted"/>
<protein>
    <submittedName>
        <fullName evidence="2">Putative lipoprotein</fullName>
    </submittedName>
</protein>
<feature type="region of interest" description="Disordered" evidence="1">
    <location>
        <begin position="106"/>
        <end position="147"/>
    </location>
</feature>
<dbReference type="InterPro" id="IPR003795">
    <property type="entry name" value="DUF192"/>
</dbReference>
<feature type="region of interest" description="Disordered" evidence="1">
    <location>
        <begin position="161"/>
        <end position="200"/>
    </location>
</feature>
<gene>
    <name evidence="2" type="ordered locus">RSPO_c00961</name>
</gene>
<evidence type="ECO:0000313" key="3">
    <source>
        <dbReference type="Proteomes" id="UP000007953"/>
    </source>
</evidence>
<dbReference type="AlphaFoldDB" id="F6FZ29"/>
<dbReference type="Proteomes" id="UP000007953">
    <property type="component" value="Chromosome"/>
</dbReference>
<keyword evidence="2" id="KW-0449">Lipoprotein</keyword>
<dbReference type="Gene3D" id="2.60.120.1140">
    <property type="entry name" value="Protein of unknown function DUF192"/>
    <property type="match status" value="1"/>
</dbReference>
<dbReference type="KEGG" id="rsn:RSPO_c00961"/>
<accession>F6FZ29</accession>
<organism evidence="2 3">
    <name type="scientific">Ralstonia solanacearum (strain Po82)</name>
    <dbReference type="NCBI Taxonomy" id="1031711"/>
    <lineage>
        <taxon>Bacteria</taxon>
        <taxon>Pseudomonadati</taxon>
        <taxon>Pseudomonadota</taxon>
        <taxon>Betaproteobacteria</taxon>
        <taxon>Burkholderiales</taxon>
        <taxon>Burkholderiaceae</taxon>
        <taxon>Ralstonia</taxon>
        <taxon>Ralstonia solanacearum species complex</taxon>
    </lineage>
</organism>
<dbReference type="InterPro" id="IPR038695">
    <property type="entry name" value="Saro_0823-like_sf"/>
</dbReference>
<reference evidence="2 3" key="1">
    <citation type="journal article" date="2011" name="J. Bacteriol.">
        <title>Complete genome sequence of the plant pathogen Ralstonia solanacearum strain Po82.</title>
        <authorList>
            <person name="Xu J."/>
            <person name="Zheng H.J."/>
            <person name="Liu L."/>
            <person name="Pan Z.C."/>
            <person name="Prior P."/>
            <person name="Tang B."/>
            <person name="Xu J.S."/>
            <person name="Zhang H."/>
            <person name="Tian Q."/>
            <person name="Zhang L.Q."/>
            <person name="Feng J."/>
        </authorList>
    </citation>
    <scope>NUCLEOTIDE SEQUENCE [LARGE SCALE GENOMIC DNA]</scope>
    <source>
        <strain evidence="2 3">Po82</strain>
    </source>
</reference>
<dbReference type="EMBL" id="CP002819">
    <property type="protein sequence ID" value="AEG68262.1"/>
    <property type="molecule type" value="Genomic_DNA"/>
</dbReference>
<name>F6FZ29_RALS8</name>